<sequence length="134" mass="14619">MIALDSSALVAIALDEPEGRIFAEMIVRHRAIIGAPTLLETRMVLGSLMPTFADAFLDRLIAMPSIRTTNFGLDAFRAAADAFRQYGKGQGHIAYLNFGDCLAYAVAKVYAVPLLFKGNDFIHTDLVPAYNPRA</sequence>
<proteinExistence type="predicted"/>
<dbReference type="GO" id="GO:0016787">
    <property type="term" value="F:hydrolase activity"/>
    <property type="evidence" value="ECO:0007669"/>
    <property type="project" value="UniProtKB-KW"/>
</dbReference>
<dbReference type="SUPFAM" id="SSF88723">
    <property type="entry name" value="PIN domain-like"/>
    <property type="match status" value="1"/>
</dbReference>
<dbReference type="EC" id="3.1.-.-" evidence="2"/>
<name>A0AAJ1TLJ3_9HYPH</name>
<organism evidence="2 3">
    <name type="scientific">Methylobacterium brachiatum</name>
    <dbReference type="NCBI Taxonomy" id="269660"/>
    <lineage>
        <taxon>Bacteria</taxon>
        <taxon>Pseudomonadati</taxon>
        <taxon>Pseudomonadota</taxon>
        <taxon>Alphaproteobacteria</taxon>
        <taxon>Hyphomicrobiales</taxon>
        <taxon>Methylobacteriaceae</taxon>
        <taxon>Methylobacterium</taxon>
    </lineage>
</organism>
<dbReference type="Proteomes" id="UP001223420">
    <property type="component" value="Unassembled WGS sequence"/>
</dbReference>
<dbReference type="AlphaFoldDB" id="A0AAJ1TLJ3"/>
<comment type="caution">
    <text evidence="2">The sequence shown here is derived from an EMBL/GenBank/DDBJ whole genome shotgun (WGS) entry which is preliminary data.</text>
</comment>
<dbReference type="Gene3D" id="3.40.50.1010">
    <property type="entry name" value="5'-nuclease"/>
    <property type="match status" value="1"/>
</dbReference>
<dbReference type="InterPro" id="IPR029060">
    <property type="entry name" value="PIN-like_dom_sf"/>
</dbReference>
<protein>
    <submittedName>
        <fullName evidence="2">Ribonuclease VapC</fullName>
        <ecNumber evidence="2">3.1.-.-</ecNumber>
    </submittedName>
</protein>
<evidence type="ECO:0000259" key="1">
    <source>
        <dbReference type="Pfam" id="PF01850"/>
    </source>
</evidence>
<dbReference type="CDD" id="cd09871">
    <property type="entry name" value="PIN_MtVapC28-VapC30-like"/>
    <property type="match status" value="1"/>
</dbReference>
<accession>A0AAJ1TLJ3</accession>
<gene>
    <name evidence="2" type="ORF">QO001_001839</name>
</gene>
<evidence type="ECO:0000313" key="2">
    <source>
        <dbReference type="EMBL" id="MDQ0542921.1"/>
    </source>
</evidence>
<dbReference type="Pfam" id="PF01850">
    <property type="entry name" value="PIN"/>
    <property type="match status" value="1"/>
</dbReference>
<keyword evidence="2" id="KW-0378">Hydrolase</keyword>
<evidence type="ECO:0000313" key="3">
    <source>
        <dbReference type="Proteomes" id="UP001223420"/>
    </source>
</evidence>
<dbReference type="RefSeq" id="WP_230366959.1">
    <property type="nucleotide sequence ID" value="NZ_JAJALK010000008.1"/>
</dbReference>
<dbReference type="EMBL" id="JAUSWL010000002">
    <property type="protein sequence ID" value="MDQ0542921.1"/>
    <property type="molecule type" value="Genomic_DNA"/>
</dbReference>
<feature type="domain" description="PIN" evidence="1">
    <location>
        <begin position="2"/>
        <end position="125"/>
    </location>
</feature>
<reference evidence="2" key="1">
    <citation type="submission" date="2023-07" db="EMBL/GenBank/DDBJ databases">
        <title>Genomic Encyclopedia of Type Strains, Phase IV (KMG-IV): sequencing the most valuable type-strain genomes for metagenomic binning, comparative biology and taxonomic classification.</title>
        <authorList>
            <person name="Goeker M."/>
        </authorList>
    </citation>
    <scope>NUCLEOTIDE SEQUENCE</scope>
    <source>
        <strain evidence="2">DSM 19569</strain>
    </source>
</reference>
<dbReference type="InterPro" id="IPR002716">
    <property type="entry name" value="PIN_dom"/>
</dbReference>